<feature type="compositionally biased region" description="Polar residues" evidence="1">
    <location>
        <begin position="848"/>
        <end position="866"/>
    </location>
</feature>
<dbReference type="FunFam" id="1.20.900.10:FF:000007">
    <property type="entry name" value="rho guanine nucleotide exchange factor 19"/>
    <property type="match status" value="1"/>
</dbReference>
<dbReference type="SUPFAM" id="SSF50044">
    <property type="entry name" value="SH3-domain"/>
    <property type="match status" value="1"/>
</dbReference>
<feature type="region of interest" description="Disordered" evidence="1">
    <location>
        <begin position="19"/>
        <end position="422"/>
    </location>
</feature>
<dbReference type="Proteomes" id="UP000749559">
    <property type="component" value="Unassembled WGS sequence"/>
</dbReference>
<dbReference type="InterPro" id="IPR001849">
    <property type="entry name" value="PH_domain"/>
</dbReference>
<dbReference type="SUPFAM" id="SSF50729">
    <property type="entry name" value="PH domain-like"/>
    <property type="match status" value="1"/>
</dbReference>
<dbReference type="Pfam" id="PF00621">
    <property type="entry name" value="RhoGEF"/>
    <property type="match status" value="1"/>
</dbReference>
<feature type="region of interest" description="Disordered" evidence="1">
    <location>
        <begin position="469"/>
        <end position="866"/>
    </location>
</feature>
<dbReference type="Pfam" id="PF00169">
    <property type="entry name" value="PH"/>
    <property type="match status" value="1"/>
</dbReference>
<dbReference type="Gene3D" id="2.30.29.30">
    <property type="entry name" value="Pleckstrin-homology domain (PH domain)/Phosphotyrosine-binding domain (PTB)"/>
    <property type="match status" value="1"/>
</dbReference>
<dbReference type="SUPFAM" id="SSF48065">
    <property type="entry name" value="DBL homology domain (DH-domain)"/>
    <property type="match status" value="1"/>
</dbReference>
<dbReference type="CDD" id="cd00160">
    <property type="entry name" value="RhoGEF"/>
    <property type="match status" value="1"/>
</dbReference>
<dbReference type="EMBL" id="CAIIXF020000001">
    <property type="protein sequence ID" value="CAH1774133.1"/>
    <property type="molecule type" value="Genomic_DNA"/>
</dbReference>
<dbReference type="PROSITE" id="PS50002">
    <property type="entry name" value="SH3"/>
    <property type="match status" value="1"/>
</dbReference>
<organism evidence="2 3">
    <name type="scientific">Owenia fusiformis</name>
    <name type="common">Polychaete worm</name>
    <dbReference type="NCBI Taxonomy" id="6347"/>
    <lineage>
        <taxon>Eukaryota</taxon>
        <taxon>Metazoa</taxon>
        <taxon>Spiralia</taxon>
        <taxon>Lophotrochozoa</taxon>
        <taxon>Annelida</taxon>
        <taxon>Polychaeta</taxon>
        <taxon>Sedentaria</taxon>
        <taxon>Canalipalpata</taxon>
        <taxon>Sabellida</taxon>
        <taxon>Oweniida</taxon>
        <taxon>Oweniidae</taxon>
        <taxon>Owenia</taxon>
    </lineage>
</organism>
<feature type="compositionally biased region" description="Polar residues" evidence="1">
    <location>
        <begin position="380"/>
        <end position="397"/>
    </location>
</feature>
<dbReference type="InterPro" id="IPR047271">
    <property type="entry name" value="Ephexin-like"/>
</dbReference>
<feature type="compositionally biased region" description="Polar residues" evidence="1">
    <location>
        <begin position="308"/>
        <end position="337"/>
    </location>
</feature>
<dbReference type="InterPro" id="IPR036028">
    <property type="entry name" value="SH3-like_dom_sf"/>
</dbReference>
<evidence type="ECO:0000313" key="3">
    <source>
        <dbReference type="Proteomes" id="UP000749559"/>
    </source>
</evidence>
<name>A0A8J1UBC8_OWEFU</name>
<sequence>MADDKVVPPSMWKNKFLQADAAKQNSGTNNNTSKSSITALQNKFGAPQPSKPSSSTSSGKQSLSASTGQQSLNTSSGKVNASWIKTNSNTENVSSASSSKVNFGTRPALGVKPSIGNKPPVVTKDETSEKPSWMKNLKSSSSSNLISANSASKTDCEKPVPDPPWKKNLLKNNEDKIFKRQSSPSLIPASKPVADPPWKKNILKNNEEKSESRAKPNNEGMVVPSQETNQNNKAPWVKSKPSLAADKPVAPNKPTIQQNVNSKITDGKHNISVETSTKTETQKPSWMKPKESIVDCKKSPTPAKRNLKNQTPKSQSSSSVGDLPKTTSSINSQSKPSIAQKPSIDSTVPPNNGEKAFGVKLRPSGNAKQQPQLHDKHTHSSPTHKSGPETTMSQIDNQPKPIAKPRYSGPVEPCTDKSKGWDQNTSTLARVGFKLSDIKNVLEISDIKGGPLGEKVGLKKKASFKTKRPMIVPRVKKAVSKEHSADDRNKMDDVVAEDSEDDEEYEDVLVPAQASEKVDQSEDEGWTDGESSPQAPPRPLQKLKRKSSKQRHSDKASSSRRAGTPKARFRSNPELANRPQSDFDSIDYEDVTFLRKDEQEDHWETDEDDGYEEIPDEVQTTVEKPSIFKKSLPPIPTSAKIKAKIKKAIKSTLSSSKSDSNLNKLGTSHPGKPSRSILHHAATESALSIPKTKSPSDSPKLPPRKAHSPMSTPPPRRPPRKQAISEGEKVPIGAMDVNTSGADISIKEKKKQNAISEVNITDGSNPIRQGHIGPGLEKSKEQRKLSKSMEGLNMTDGQERPPPPLPRRDTGLDVVIPPPSAASITREDGYIEPDNPGPKAPGSVGDRVSSSYLPMDSKQNTMSGTNTLTPAYLSLVADGEKSDTGSGKSTLEPFNFSDMWGNRPESALSSDSYEEMDDEMQMLRSNRFSSRFIDEPLYQVWHSDFNHRQSIEQKLQADIDEDEEENIYDTYDIKDGEIYDDAASFKPSQSFKEEPDEPGTTDYSLETATSAVSPTSPTFKGMRTLWCELPEVIQSGVLDSMAPSQKKIQEAMFEVITSEASYVKSLNLMVNHFFLASELTDRPGCRSCLEKRDKHFLFSNVLAVREVSERFLAALEARWRENIVISDICDIVTKFAENTFDVYIKYCSNQVYQDRTLKKITSDNLMFKEIIDKLEKHKSCLGLSLHSFLILPMQRITRLPLLIDAICHRLEPKTDKHDSAMSALQALNSVVKQCNEGARNMERVEQMVHLDKQLDFDKLKKKIPLISTSRYLVKQGPLQRIVNNSSSIPVFGKKGPSKQQLFLFVFNDIIVITKKKSEERYSVIDYTSRINLHTELVDDDLNTPVPVGCKNLFLLVLLENFENKHVEFLLACESPSERTRWVEALTPAAQENDDEKIYEAWDCPQVQVVHAYTSEQPDELTLEESDIINVTRKMADGWYEGERMRDGEKGWFPSTYTVEIHNAHARARNLRQRYRLLALSRQYLDQH</sequence>
<dbReference type="Gene3D" id="1.20.900.10">
    <property type="entry name" value="Dbl homology (DH) domain"/>
    <property type="match status" value="1"/>
</dbReference>
<dbReference type="GO" id="GO:0005085">
    <property type="term" value="F:guanyl-nucleotide exchange factor activity"/>
    <property type="evidence" value="ECO:0007669"/>
    <property type="project" value="InterPro"/>
</dbReference>
<feature type="compositionally biased region" description="Basic residues" evidence="1">
    <location>
        <begin position="469"/>
        <end position="478"/>
    </location>
</feature>
<feature type="compositionally biased region" description="Low complexity" evidence="1">
    <location>
        <begin position="25"/>
        <end position="38"/>
    </location>
</feature>
<feature type="compositionally biased region" description="Low complexity" evidence="1">
    <location>
        <begin position="46"/>
        <end position="68"/>
    </location>
</feature>
<reference evidence="2" key="1">
    <citation type="submission" date="2022-03" db="EMBL/GenBank/DDBJ databases">
        <authorList>
            <person name="Martin C."/>
        </authorList>
    </citation>
    <scope>NUCLEOTIDE SEQUENCE</scope>
</reference>
<proteinExistence type="predicted"/>
<dbReference type="Gene3D" id="2.30.30.40">
    <property type="entry name" value="SH3 Domains"/>
    <property type="match status" value="1"/>
</dbReference>
<dbReference type="SMART" id="SM00325">
    <property type="entry name" value="RhoGEF"/>
    <property type="match status" value="1"/>
</dbReference>
<dbReference type="PROSITE" id="PS50010">
    <property type="entry name" value="DH_2"/>
    <property type="match status" value="1"/>
</dbReference>
<dbReference type="InterPro" id="IPR001452">
    <property type="entry name" value="SH3_domain"/>
</dbReference>
<dbReference type="PANTHER" id="PTHR12845">
    <property type="entry name" value="GUANINE NUCLEOTIDE EXCHANGE FACTOR"/>
    <property type="match status" value="1"/>
</dbReference>
<feature type="compositionally biased region" description="Polar residues" evidence="1">
    <location>
        <begin position="69"/>
        <end position="85"/>
    </location>
</feature>
<evidence type="ECO:0000313" key="2">
    <source>
        <dbReference type="EMBL" id="CAH1774133.1"/>
    </source>
</evidence>
<dbReference type="CDD" id="cd01221">
    <property type="entry name" value="PH_ephexin"/>
    <property type="match status" value="1"/>
</dbReference>
<feature type="compositionally biased region" description="Basic and acidic residues" evidence="1">
    <location>
        <begin position="288"/>
        <end position="298"/>
    </location>
</feature>
<feature type="compositionally biased region" description="Polar residues" evidence="1">
    <location>
        <begin position="753"/>
        <end position="767"/>
    </location>
</feature>
<dbReference type="InterPro" id="IPR000219">
    <property type="entry name" value="DH_dom"/>
</dbReference>
<feature type="compositionally biased region" description="Polar residues" evidence="1">
    <location>
        <begin position="272"/>
        <end position="284"/>
    </location>
</feature>
<dbReference type="OrthoDB" id="27593at2759"/>
<dbReference type="PROSITE" id="PS50003">
    <property type="entry name" value="PH_DOMAIN"/>
    <property type="match status" value="1"/>
</dbReference>
<dbReference type="InterPro" id="IPR035899">
    <property type="entry name" value="DBL_dom_sf"/>
</dbReference>
<feature type="compositionally biased region" description="Low complexity" evidence="1">
    <location>
        <begin position="86"/>
        <end position="102"/>
    </location>
</feature>
<evidence type="ECO:0000256" key="1">
    <source>
        <dbReference type="SAM" id="MobiDB-lite"/>
    </source>
</evidence>
<dbReference type="PANTHER" id="PTHR12845:SF5">
    <property type="entry name" value="EPHEXIN, ISOFORM D"/>
    <property type="match status" value="1"/>
</dbReference>
<feature type="compositionally biased region" description="Acidic residues" evidence="1">
    <location>
        <begin position="600"/>
        <end position="616"/>
    </location>
</feature>
<keyword evidence="3" id="KW-1185">Reference proteome</keyword>
<dbReference type="CDD" id="cd11793">
    <property type="entry name" value="SH3_ephexin1_like"/>
    <property type="match status" value="1"/>
</dbReference>
<gene>
    <name evidence="2" type="ORF">OFUS_LOCUS1651</name>
</gene>
<protein>
    <submittedName>
        <fullName evidence="2">Uncharacterized protein</fullName>
    </submittedName>
</protein>
<feature type="region of interest" description="Disordered" evidence="1">
    <location>
        <begin position="879"/>
        <end position="910"/>
    </location>
</feature>
<dbReference type="InterPro" id="IPR011993">
    <property type="entry name" value="PH-like_dom_sf"/>
</dbReference>
<feature type="compositionally biased region" description="Polar residues" evidence="1">
    <location>
        <begin position="254"/>
        <end position="264"/>
    </location>
</feature>
<feature type="compositionally biased region" description="Basic and acidic residues" evidence="1">
    <location>
        <begin position="479"/>
        <end position="493"/>
    </location>
</feature>
<feature type="compositionally biased region" description="Low complexity" evidence="1">
    <location>
        <begin position="650"/>
        <end position="665"/>
    </location>
</feature>
<feature type="compositionally biased region" description="Basic residues" evidence="1">
    <location>
        <begin position="541"/>
        <end position="550"/>
    </location>
</feature>
<dbReference type="SMART" id="SM00326">
    <property type="entry name" value="SH3"/>
    <property type="match status" value="1"/>
</dbReference>
<feature type="compositionally biased region" description="Acidic residues" evidence="1">
    <location>
        <begin position="494"/>
        <end position="507"/>
    </location>
</feature>
<feature type="compositionally biased region" description="Basic and acidic residues" evidence="1">
    <location>
        <begin position="205"/>
        <end position="216"/>
    </location>
</feature>
<feature type="compositionally biased region" description="Low complexity" evidence="1">
    <location>
        <begin position="135"/>
        <end position="153"/>
    </location>
</feature>
<accession>A0A8J1UBC8</accession>
<dbReference type="SMART" id="SM00233">
    <property type="entry name" value="PH"/>
    <property type="match status" value="1"/>
</dbReference>
<dbReference type="Pfam" id="PF00018">
    <property type="entry name" value="SH3_1"/>
    <property type="match status" value="1"/>
</dbReference>
<dbReference type="InterPro" id="IPR047270">
    <property type="entry name" value="PH_ephexin"/>
</dbReference>
<comment type="caution">
    <text evidence="2">The sequence shown here is derived from an EMBL/GenBank/DDBJ whole genome shotgun (WGS) entry which is preliminary data.</text>
</comment>